<dbReference type="Gene3D" id="3.60.15.10">
    <property type="entry name" value="Ribonuclease Z/Hydroxyacylglutathione hydrolase-like"/>
    <property type="match status" value="1"/>
</dbReference>
<feature type="domain" description="Metallo-beta-lactamase" evidence="7">
    <location>
        <begin position="529"/>
        <end position="733"/>
    </location>
</feature>
<dbReference type="Pfam" id="PF13567">
    <property type="entry name" value="DUF4131"/>
    <property type="match status" value="1"/>
</dbReference>
<evidence type="ECO:0000259" key="7">
    <source>
        <dbReference type="SMART" id="SM00849"/>
    </source>
</evidence>
<dbReference type="PANTHER" id="PTHR30619:SF7">
    <property type="entry name" value="BETA-LACTAMASE DOMAIN PROTEIN"/>
    <property type="match status" value="1"/>
</dbReference>
<feature type="transmembrane region" description="Helical" evidence="6">
    <location>
        <begin position="296"/>
        <end position="312"/>
    </location>
</feature>
<feature type="transmembrane region" description="Helical" evidence="6">
    <location>
        <begin position="48"/>
        <end position="65"/>
    </location>
</feature>
<evidence type="ECO:0000256" key="2">
    <source>
        <dbReference type="ARBA" id="ARBA00022475"/>
    </source>
</evidence>
<dbReference type="InterPro" id="IPR004477">
    <property type="entry name" value="ComEC_N"/>
</dbReference>
<feature type="transmembrane region" description="Helical" evidence="6">
    <location>
        <begin position="273"/>
        <end position="290"/>
    </location>
</feature>
<dbReference type="InterPro" id="IPR052159">
    <property type="entry name" value="Competence_DNA_uptake"/>
</dbReference>
<dbReference type="InterPro" id="IPR025405">
    <property type="entry name" value="DUF4131"/>
</dbReference>
<dbReference type="PANTHER" id="PTHR30619">
    <property type="entry name" value="DNA INTERNALIZATION/COMPETENCE PROTEIN COMEC/REC2"/>
    <property type="match status" value="1"/>
</dbReference>
<dbReference type="NCBIfam" id="TIGR00361">
    <property type="entry name" value="ComEC_Rec2"/>
    <property type="match status" value="1"/>
</dbReference>
<dbReference type="CDD" id="cd07731">
    <property type="entry name" value="ComA-like_MBL-fold"/>
    <property type="match status" value="1"/>
</dbReference>
<evidence type="ECO:0000256" key="6">
    <source>
        <dbReference type="SAM" id="Phobius"/>
    </source>
</evidence>
<protein>
    <submittedName>
        <fullName evidence="8">DNA internalization-related competence protein ComEC/Rec2</fullName>
    </submittedName>
</protein>
<dbReference type="InterPro" id="IPR036866">
    <property type="entry name" value="RibonucZ/Hydroxyglut_hydro"/>
</dbReference>
<name>A0AAU0ULT4_9FIRM</name>
<evidence type="ECO:0000313" key="8">
    <source>
        <dbReference type="EMBL" id="WRO21255.1"/>
    </source>
</evidence>
<evidence type="ECO:0000313" key="9">
    <source>
        <dbReference type="Proteomes" id="UP001329915"/>
    </source>
</evidence>
<feature type="transmembrane region" description="Helical" evidence="6">
    <location>
        <begin position="501"/>
        <end position="517"/>
    </location>
</feature>
<feature type="transmembrane region" description="Helical" evidence="6">
    <location>
        <begin position="319"/>
        <end position="336"/>
    </location>
</feature>
<accession>A0AAU0ULT4</accession>
<dbReference type="NCBIfam" id="TIGR00360">
    <property type="entry name" value="ComEC_N-term"/>
    <property type="match status" value="1"/>
</dbReference>
<keyword evidence="4 6" id="KW-1133">Transmembrane helix</keyword>
<keyword evidence="2" id="KW-1003">Cell membrane</keyword>
<dbReference type="Proteomes" id="UP001329915">
    <property type="component" value="Chromosome"/>
</dbReference>
<dbReference type="Pfam" id="PF00753">
    <property type="entry name" value="Lactamase_B"/>
    <property type="match status" value="1"/>
</dbReference>
<keyword evidence="3 6" id="KW-0812">Transmembrane</keyword>
<feature type="transmembrane region" description="Helical" evidence="6">
    <location>
        <begin position="372"/>
        <end position="392"/>
    </location>
</feature>
<dbReference type="KEGG" id="dbc:MFMK1_001058"/>
<dbReference type="InterPro" id="IPR004797">
    <property type="entry name" value="Competence_ComEC/Rec2"/>
</dbReference>
<reference evidence="8 9" key="1">
    <citation type="submission" date="2023-04" db="EMBL/GenBank/DDBJ databases">
        <authorList>
            <person name="Hsu D."/>
        </authorList>
    </citation>
    <scope>NUCLEOTIDE SEQUENCE [LARGE SCALE GENOMIC DNA]</scope>
    <source>
        <strain evidence="8 9">MK1</strain>
    </source>
</reference>
<organism evidence="8 9">
    <name type="scientific">Metallumcola ferriviriculae</name>
    <dbReference type="NCBI Taxonomy" id="3039180"/>
    <lineage>
        <taxon>Bacteria</taxon>
        <taxon>Bacillati</taxon>
        <taxon>Bacillota</taxon>
        <taxon>Clostridia</taxon>
        <taxon>Neomoorellales</taxon>
        <taxon>Desulfitibacteraceae</taxon>
        <taxon>Metallumcola</taxon>
    </lineage>
</organism>
<evidence type="ECO:0000256" key="3">
    <source>
        <dbReference type="ARBA" id="ARBA00022692"/>
    </source>
</evidence>
<evidence type="ECO:0000256" key="4">
    <source>
        <dbReference type="ARBA" id="ARBA00022989"/>
    </source>
</evidence>
<evidence type="ECO:0000256" key="1">
    <source>
        <dbReference type="ARBA" id="ARBA00004651"/>
    </source>
</evidence>
<evidence type="ECO:0000256" key="5">
    <source>
        <dbReference type="ARBA" id="ARBA00023136"/>
    </source>
</evidence>
<dbReference type="SUPFAM" id="SSF56281">
    <property type="entry name" value="Metallo-hydrolase/oxidoreductase"/>
    <property type="match status" value="1"/>
</dbReference>
<dbReference type="GO" id="GO:0030420">
    <property type="term" value="P:establishment of competence for transformation"/>
    <property type="evidence" value="ECO:0007669"/>
    <property type="project" value="InterPro"/>
</dbReference>
<feature type="transmembrane region" description="Helical" evidence="6">
    <location>
        <begin position="404"/>
        <end position="423"/>
    </location>
</feature>
<comment type="subcellular location">
    <subcellularLocation>
        <location evidence="1">Cell membrane</location>
        <topology evidence="1">Multi-pass membrane protein</topology>
    </subcellularLocation>
</comment>
<dbReference type="InterPro" id="IPR035681">
    <property type="entry name" value="ComA-like_MBL"/>
</dbReference>
<proteinExistence type="predicted"/>
<keyword evidence="5 6" id="KW-0472">Membrane</keyword>
<dbReference type="InterPro" id="IPR001279">
    <property type="entry name" value="Metallo-B-lactamas"/>
</dbReference>
<dbReference type="AlphaFoldDB" id="A0AAU0ULT4"/>
<gene>
    <name evidence="8" type="ORF">MFMK1_001058</name>
</gene>
<dbReference type="SMART" id="SM00849">
    <property type="entry name" value="Lactamase_B"/>
    <property type="match status" value="1"/>
</dbReference>
<dbReference type="RefSeq" id="WP_366924885.1">
    <property type="nucleotide sequence ID" value="NZ_CP121694.1"/>
</dbReference>
<feature type="transmembrane region" description="Helical" evidence="6">
    <location>
        <begin position="461"/>
        <end position="480"/>
    </location>
</feature>
<dbReference type="Pfam" id="PF03772">
    <property type="entry name" value="Competence"/>
    <property type="match status" value="1"/>
</dbReference>
<feature type="transmembrane region" description="Helical" evidence="6">
    <location>
        <begin position="238"/>
        <end position="261"/>
    </location>
</feature>
<dbReference type="EMBL" id="CP121694">
    <property type="protein sequence ID" value="WRO21255.1"/>
    <property type="molecule type" value="Genomic_DNA"/>
</dbReference>
<sequence length="778" mass="84348">MAERPLAAAVIFMCVGIFLAAKSGAALWMLIGAAVFLSILLAKGTREWLTRAAILLGFLIVGAIWSKAALLSTGYIGGLAGEEVTVTGKIISVQEYSQRREMVLRVSKVAQGSRLFGVNEKVLSVQYDTQNDWLPGDEVKLKGIVNPPSAGGNLGEFNYRDYLKRQGITARLTVADAQLLQSGGWTPLRFSAYVRRATVQRIFTVLPEEQAAVLVGMLLGEKQYLPEDDANLYRNLGVMHVFAVSGLHVGFVAALVISLLGKVTINTTAGSARVLRFMVTGAVLLFYAALAGFSASVVRAVAMTLVGIFSYVVDRRKDFYNALALAALAWLLYRPLALFDAGFQLSFAAALGIYYLNPAADKLLSFLPDWRSIVTVPLVAQLALLPPLAYHFGTVSLVSLLANIPVVFAAGAIIILGIVIMALQFVFWPVAELLLFSAGMLIEMVQRYLDLLGHIPFAYLYLRMPLPLEIVLYYIILVGLREGIMGNLPMAKDKGRWLKRGLAAALVILIIVGSIPGKKLEVIFLDVGQGDAALVMTPGGKNILIDAAGGGFGGFDIGRDRLLPALHRLGVRRIDLLVNSHPDRDHIGSLGTVAAEIPVDLALFPVLNPEGMEQLNPYLNALTEKNVKYNFLGTGMVVALDNGIYMEVLNPPKQVTPAWELNDQSLVVMLRHGDVDFLFTGDIEQNAVIRLLDAGTKIAAEVIKIPHHGSAGSFNKSFYQQTQPQVAVISVGRNNFGHPSPVVTSFLQRQGISVYRTDRDGAVKVSSDGTNLWVDTVH</sequence>
<feature type="transmembrane region" description="Helical" evidence="6">
    <location>
        <begin position="6"/>
        <end position="36"/>
    </location>
</feature>
<keyword evidence="9" id="KW-1185">Reference proteome</keyword>
<dbReference type="GO" id="GO:0005886">
    <property type="term" value="C:plasma membrane"/>
    <property type="evidence" value="ECO:0007669"/>
    <property type="project" value="UniProtKB-SubCell"/>
</dbReference>